<dbReference type="InterPro" id="IPR056889">
    <property type="entry name" value="NET2A-D/KIP1-like_C"/>
</dbReference>
<dbReference type="Pfam" id="PF24918">
    <property type="entry name" value="NET2A_C"/>
    <property type="match status" value="1"/>
</dbReference>
<dbReference type="InterPro" id="IPR056888">
    <property type="entry name" value="NET2A-D/KIP1-like_dom"/>
</dbReference>
<evidence type="ECO:0000313" key="6">
    <source>
        <dbReference type="Proteomes" id="UP000516437"/>
    </source>
</evidence>
<accession>A0A6A1UQ39</accession>
<protein>
    <recommendedName>
        <fullName evidence="4">NAB domain-containing protein</fullName>
    </recommendedName>
</protein>
<evidence type="ECO:0000256" key="2">
    <source>
        <dbReference type="SAM" id="Coils"/>
    </source>
</evidence>
<feature type="coiled-coil region" evidence="2">
    <location>
        <begin position="294"/>
        <end position="408"/>
    </location>
</feature>
<name>A0A6A1UQ39_9ROSI</name>
<feature type="coiled-coil region" evidence="2">
    <location>
        <begin position="143"/>
        <end position="239"/>
    </location>
</feature>
<feature type="compositionally biased region" description="Basic and acidic residues" evidence="3">
    <location>
        <begin position="504"/>
        <end position="524"/>
    </location>
</feature>
<dbReference type="InterPro" id="IPR011684">
    <property type="entry name" value="NAB"/>
</dbReference>
<dbReference type="Pfam" id="PF25014">
    <property type="entry name" value="NET2A"/>
    <property type="match status" value="1"/>
</dbReference>
<dbReference type="AlphaFoldDB" id="A0A6A1UQ39"/>
<dbReference type="PANTHER" id="PTHR31631:SF0">
    <property type="entry name" value="PROTEIN NETWORKED 2D"/>
    <property type="match status" value="1"/>
</dbReference>
<keyword evidence="1 2" id="KW-0175">Coiled coil</keyword>
<dbReference type="EMBL" id="RXIC02000026">
    <property type="protein sequence ID" value="KAB1201907.1"/>
    <property type="molecule type" value="Genomic_DNA"/>
</dbReference>
<feature type="region of interest" description="Disordered" evidence="3">
    <location>
        <begin position="81"/>
        <end position="109"/>
    </location>
</feature>
<dbReference type="PANTHER" id="PTHR31631">
    <property type="entry name" value="PROTEIN NETWORKED 2D"/>
    <property type="match status" value="1"/>
</dbReference>
<comment type="caution">
    <text evidence="5">The sequence shown here is derived from an EMBL/GenBank/DDBJ whole genome shotgun (WGS) entry which is preliminary data.</text>
</comment>
<feature type="region of interest" description="Disordered" evidence="3">
    <location>
        <begin position="500"/>
        <end position="537"/>
    </location>
</feature>
<dbReference type="OrthoDB" id="616075at2759"/>
<evidence type="ECO:0000256" key="3">
    <source>
        <dbReference type="SAM" id="MobiDB-lite"/>
    </source>
</evidence>
<feature type="region of interest" description="Disordered" evidence="3">
    <location>
        <begin position="553"/>
        <end position="586"/>
    </location>
</feature>
<dbReference type="Proteomes" id="UP000516437">
    <property type="component" value="Chromosome 8"/>
</dbReference>
<keyword evidence="6" id="KW-1185">Reference proteome</keyword>
<evidence type="ECO:0000259" key="4">
    <source>
        <dbReference type="PROSITE" id="PS51774"/>
    </source>
</evidence>
<evidence type="ECO:0000256" key="1">
    <source>
        <dbReference type="ARBA" id="ARBA00023054"/>
    </source>
</evidence>
<feature type="region of interest" description="Disordered" evidence="3">
    <location>
        <begin position="690"/>
        <end position="709"/>
    </location>
</feature>
<organism evidence="5 6">
    <name type="scientific">Morella rubra</name>
    <name type="common">Chinese bayberry</name>
    <dbReference type="NCBI Taxonomy" id="262757"/>
    <lineage>
        <taxon>Eukaryota</taxon>
        <taxon>Viridiplantae</taxon>
        <taxon>Streptophyta</taxon>
        <taxon>Embryophyta</taxon>
        <taxon>Tracheophyta</taxon>
        <taxon>Spermatophyta</taxon>
        <taxon>Magnoliopsida</taxon>
        <taxon>eudicotyledons</taxon>
        <taxon>Gunneridae</taxon>
        <taxon>Pentapetalae</taxon>
        <taxon>rosids</taxon>
        <taxon>fabids</taxon>
        <taxon>Fagales</taxon>
        <taxon>Myricaceae</taxon>
        <taxon>Morella</taxon>
    </lineage>
</organism>
<dbReference type="PROSITE" id="PS51774">
    <property type="entry name" value="NAB"/>
    <property type="match status" value="1"/>
</dbReference>
<feature type="compositionally biased region" description="Basic and acidic residues" evidence="3">
    <location>
        <begin position="559"/>
        <end position="576"/>
    </location>
</feature>
<reference evidence="5 6" key="1">
    <citation type="journal article" date="2019" name="Plant Biotechnol. J.">
        <title>The red bayberry genome and genetic basis of sex determination.</title>
        <authorList>
            <person name="Jia H.M."/>
            <person name="Jia H.J."/>
            <person name="Cai Q.L."/>
            <person name="Wang Y."/>
            <person name="Zhao H.B."/>
            <person name="Yang W.F."/>
            <person name="Wang G.Y."/>
            <person name="Li Y.H."/>
            <person name="Zhan D.L."/>
            <person name="Shen Y.T."/>
            <person name="Niu Q.F."/>
            <person name="Chang L."/>
            <person name="Qiu J."/>
            <person name="Zhao L."/>
            <person name="Xie H.B."/>
            <person name="Fu W.Y."/>
            <person name="Jin J."/>
            <person name="Li X.W."/>
            <person name="Jiao Y."/>
            <person name="Zhou C.C."/>
            <person name="Tu T."/>
            <person name="Chai C.Y."/>
            <person name="Gao J.L."/>
            <person name="Fan L.J."/>
            <person name="van de Weg E."/>
            <person name="Wang J.Y."/>
            <person name="Gao Z.S."/>
        </authorList>
    </citation>
    <scope>NUCLEOTIDE SEQUENCE [LARGE SCALE GENOMIC DNA]</scope>
    <source>
        <tissue evidence="5">Leaves</tissue>
    </source>
</reference>
<feature type="compositionally biased region" description="Polar residues" evidence="3">
    <location>
        <begin position="693"/>
        <end position="703"/>
    </location>
</feature>
<dbReference type="GO" id="GO:0003779">
    <property type="term" value="F:actin binding"/>
    <property type="evidence" value="ECO:0007669"/>
    <property type="project" value="InterPro"/>
</dbReference>
<evidence type="ECO:0000313" key="5">
    <source>
        <dbReference type="EMBL" id="KAB1201907.1"/>
    </source>
</evidence>
<dbReference type="Pfam" id="PF07765">
    <property type="entry name" value="KIP1"/>
    <property type="match status" value="1"/>
</dbReference>
<gene>
    <name evidence="5" type="ORF">CJ030_MR8G002359</name>
</gene>
<feature type="domain" description="NAB" evidence="4">
    <location>
        <begin position="1"/>
        <end position="58"/>
    </location>
</feature>
<feature type="coiled-coil region" evidence="2">
    <location>
        <begin position="767"/>
        <end position="794"/>
    </location>
</feature>
<proteinExistence type="predicted"/>
<sequence length="974" mass="111368">MEEKVRSVLKLIEEDGDSFAKRAEMYYKKRPELIHFVEESYRGYRALAERYDHISTELQNANNTIASVFPEQVQFALDEEDEEGATRFPKKPPEVPNSNIPTVPKIPTKDLKNLIPSPSKKWQPRKTAKTAATTVVAKSGLSKNKALEEIDKLQKQILSLQTEKEFVKSSYENGLAKYWEIENQIKEMQERVFSLQDEFSEGVVIEDDEARRLMAAAALKSCEDTLAQLQEKQERSAEEARVEFHRIKDAREKFECLKGEFNYDQLGQQNPHARDGTIDVAEALTSLEQEGSSVTHERQELELLREKIKEHFEARSNTSLNVTEMAEKIDELVNKVISLESAISSQNALVKRLRTETDELQTQIRTLEDDKATLIDGSNNLSNKMTEMEEKLHAVQDLNQTFDNQNNNLQSHFTEARCNLDHLSEKLESVKPDEEFELTVPSQKGEEYAAETNWLNELEGEKYPAETNWLNELEGQEYPLNGDDGLKKLLVVKADEELSVTDPLQKEEGSAAENRSQKELKEEQDTSNPGEDSSKADNALSNAAENEAFCRLQAEPDSPSEKDSDLTLQDKDDKHTSSQIVDGLLNSELKEQEPVQEDEPDWKQLFLSGLEDREKVLLTEYTTSLRNYKDIKKKLTEVEKKTRDSNFDTSVQLQELKSANAVKDEEIKSLRQKINLLLKCMDESKDLKDFEASDSQGTSNVSGDLNREPKVGTETTLAAEEDDIKALLIDQPDTMSAIEKKLRMNIDELLEENLDFWLKFSTVFHQIQKFDTGIKDLQDELLKLSEKGKKLEGSSTVRYSLKSDARPIYKHLREIQTELTVWLEQSALLKDELQCRFTSLCNIQEEITTSLKESAEEDEFRFTSYQAAKFQGEVLNMKQENNKVADELQAGLDHVTALQLELEKTLAKLNDEFELSGSKKQLNPQLRHTESRTRIPLRSFIFGVKPKKQKPSIFSCMSPAMNRKYQGLRPGQDM</sequence>